<evidence type="ECO:0000256" key="1">
    <source>
        <dbReference type="ARBA" id="ARBA00010552"/>
    </source>
</evidence>
<name>A0A1C3WT51_9BRAD</name>
<dbReference type="PANTHER" id="PTHR11803:SF58">
    <property type="entry name" value="PROTEIN HMF1-RELATED"/>
    <property type="match status" value="1"/>
</dbReference>
<dbReference type="EMBL" id="FMAI01000009">
    <property type="protein sequence ID" value="SCB43148.1"/>
    <property type="molecule type" value="Genomic_DNA"/>
</dbReference>
<gene>
    <name evidence="2" type="ORF">GA0061098_1009240</name>
</gene>
<dbReference type="GO" id="GO:0005829">
    <property type="term" value="C:cytosol"/>
    <property type="evidence" value="ECO:0007669"/>
    <property type="project" value="TreeGrafter"/>
</dbReference>
<keyword evidence="3" id="KW-1185">Reference proteome</keyword>
<reference evidence="3" key="1">
    <citation type="submission" date="2016-08" db="EMBL/GenBank/DDBJ databases">
        <authorList>
            <person name="Varghese N."/>
            <person name="Submissions Spin"/>
        </authorList>
    </citation>
    <scope>NUCLEOTIDE SEQUENCE [LARGE SCALE GENOMIC DNA]</scope>
    <source>
        <strain evidence="3">ERR11</strain>
    </source>
</reference>
<proteinExistence type="inferred from homology"/>
<dbReference type="Proteomes" id="UP000199184">
    <property type="component" value="Unassembled WGS sequence"/>
</dbReference>
<dbReference type="InterPro" id="IPR035959">
    <property type="entry name" value="RutC-like_sf"/>
</dbReference>
<comment type="similarity">
    <text evidence="1">Belongs to the RutC family.</text>
</comment>
<protein>
    <submittedName>
        <fullName evidence="2">Enamine deaminase RidA, house cleaning of reactive enamine intermediates, YjgF/YER057c/UK114 family</fullName>
    </submittedName>
</protein>
<dbReference type="SUPFAM" id="SSF55298">
    <property type="entry name" value="YjgF-like"/>
    <property type="match status" value="1"/>
</dbReference>
<sequence>MSVTTPKGPQLAVLPTAAEDDTRSRVQVLQPSGWPMPKGYANGMAAEGRIVVTGGVIGWDAEERLADGFVAQVGQTLSNIAAILAEAGARPEHLVRLTWYVVDMDEYLSSLKELGKIYRAIFGANYPAMALVQVVRLVEKAARVEIEATAVIPR</sequence>
<accession>A0A1C3WT51</accession>
<dbReference type="CDD" id="cd00448">
    <property type="entry name" value="YjgF_YER057c_UK114_family"/>
    <property type="match status" value="1"/>
</dbReference>
<dbReference type="InterPro" id="IPR006175">
    <property type="entry name" value="YjgF/YER057c/UK114"/>
</dbReference>
<evidence type="ECO:0000313" key="3">
    <source>
        <dbReference type="Proteomes" id="UP000199184"/>
    </source>
</evidence>
<dbReference type="AlphaFoldDB" id="A0A1C3WT51"/>
<dbReference type="GO" id="GO:0019239">
    <property type="term" value="F:deaminase activity"/>
    <property type="evidence" value="ECO:0007669"/>
    <property type="project" value="TreeGrafter"/>
</dbReference>
<evidence type="ECO:0000313" key="2">
    <source>
        <dbReference type="EMBL" id="SCB43148.1"/>
    </source>
</evidence>
<organism evidence="2 3">
    <name type="scientific">Bradyrhizobium shewense</name>
    <dbReference type="NCBI Taxonomy" id="1761772"/>
    <lineage>
        <taxon>Bacteria</taxon>
        <taxon>Pseudomonadati</taxon>
        <taxon>Pseudomonadota</taxon>
        <taxon>Alphaproteobacteria</taxon>
        <taxon>Hyphomicrobiales</taxon>
        <taxon>Nitrobacteraceae</taxon>
        <taxon>Bradyrhizobium</taxon>
    </lineage>
</organism>
<dbReference type="PANTHER" id="PTHR11803">
    <property type="entry name" value="2-IMINOBUTANOATE/2-IMINOPROPANOATE DEAMINASE RIDA"/>
    <property type="match status" value="1"/>
</dbReference>
<dbReference type="Gene3D" id="3.30.1330.40">
    <property type="entry name" value="RutC-like"/>
    <property type="match status" value="1"/>
</dbReference>
<dbReference type="Pfam" id="PF01042">
    <property type="entry name" value="Ribonuc_L-PSP"/>
    <property type="match status" value="1"/>
</dbReference>